<proteinExistence type="predicted"/>
<reference evidence="2" key="1">
    <citation type="submission" date="2016-11" db="UniProtKB">
        <authorList>
            <consortium name="WormBaseParasite"/>
        </authorList>
    </citation>
    <scope>IDENTIFICATION</scope>
    <source>
        <strain evidence="2">KR3021</strain>
    </source>
</reference>
<organism evidence="1 2">
    <name type="scientific">Rhabditophanes sp. KR3021</name>
    <dbReference type="NCBI Taxonomy" id="114890"/>
    <lineage>
        <taxon>Eukaryota</taxon>
        <taxon>Metazoa</taxon>
        <taxon>Ecdysozoa</taxon>
        <taxon>Nematoda</taxon>
        <taxon>Chromadorea</taxon>
        <taxon>Rhabditida</taxon>
        <taxon>Tylenchina</taxon>
        <taxon>Panagrolaimomorpha</taxon>
        <taxon>Strongyloidoidea</taxon>
        <taxon>Alloionematidae</taxon>
        <taxon>Rhabditophanes</taxon>
    </lineage>
</organism>
<evidence type="ECO:0000313" key="1">
    <source>
        <dbReference type="Proteomes" id="UP000095286"/>
    </source>
</evidence>
<dbReference type="WBParaSite" id="RSKR_0000218800.1">
    <property type="protein sequence ID" value="RSKR_0000218800.1"/>
    <property type="gene ID" value="RSKR_0000218800"/>
</dbReference>
<evidence type="ECO:0000313" key="2">
    <source>
        <dbReference type="WBParaSite" id="RSKR_0000218800.1"/>
    </source>
</evidence>
<dbReference type="Proteomes" id="UP000095286">
    <property type="component" value="Unplaced"/>
</dbReference>
<name>A0AC35TM43_9BILA</name>
<protein>
    <submittedName>
        <fullName evidence="2">Peroxin-19</fullName>
    </submittedName>
</protein>
<accession>A0AC35TM43</accession>
<sequence length="114" mass="12924">MPFEEYMEHTADVEMPENVCDADVENNLDSDDEDLGYLQKVMQETKDQFGKMSMGEIDSTLTANGINCLGNEEEMMNGLQEQLTDEERKAFSTLFDTYQQEVAGLGQSCFSKRV</sequence>